<accession>A0ABR1VNX7</accession>
<gene>
    <name evidence="1" type="ORF">PG996_006303</name>
</gene>
<sequence>MEEPEMKMVTDWCLHSPAWYINDIDRLLRIMSSSNYWGSIQWNSDGQEGRPPVNHLFTEIPVACYQAGAPLAHLRIECHLFAGEYDGIFPFSPTLPSLRRWTAELGVSCQHLKSFEFGDRWSWDLRHLPQESASVHMDAFLFAMLSGGKLKSIEICMRSYDLGPVVASVAGSWTHLRSLFLVDHHGIGQQDLEAMCRNLAAGAPLHLDLICAQLRAAPGGGSSSRANALDILRKALTGVPGSIRSTCRTFQLNGVEMDEIYVEAMRRKAQQQSVGWGKLMKKAFRGS</sequence>
<organism evidence="1 2">
    <name type="scientific">Apiospora saccharicola</name>
    <dbReference type="NCBI Taxonomy" id="335842"/>
    <lineage>
        <taxon>Eukaryota</taxon>
        <taxon>Fungi</taxon>
        <taxon>Dikarya</taxon>
        <taxon>Ascomycota</taxon>
        <taxon>Pezizomycotina</taxon>
        <taxon>Sordariomycetes</taxon>
        <taxon>Xylariomycetidae</taxon>
        <taxon>Amphisphaeriales</taxon>
        <taxon>Apiosporaceae</taxon>
        <taxon>Apiospora</taxon>
    </lineage>
</organism>
<comment type="caution">
    <text evidence="1">The sequence shown here is derived from an EMBL/GenBank/DDBJ whole genome shotgun (WGS) entry which is preliminary data.</text>
</comment>
<dbReference type="EMBL" id="JAQQWM010000003">
    <property type="protein sequence ID" value="KAK8072955.1"/>
    <property type="molecule type" value="Genomic_DNA"/>
</dbReference>
<protein>
    <submittedName>
        <fullName evidence="1">Uncharacterized protein</fullName>
    </submittedName>
</protein>
<evidence type="ECO:0000313" key="1">
    <source>
        <dbReference type="EMBL" id="KAK8072955.1"/>
    </source>
</evidence>
<keyword evidence="2" id="KW-1185">Reference proteome</keyword>
<reference evidence="1 2" key="1">
    <citation type="submission" date="2023-01" db="EMBL/GenBank/DDBJ databases">
        <title>Analysis of 21 Apiospora genomes using comparative genomics revels a genus with tremendous synthesis potential of carbohydrate active enzymes and secondary metabolites.</title>
        <authorList>
            <person name="Sorensen T."/>
        </authorList>
    </citation>
    <scope>NUCLEOTIDE SEQUENCE [LARGE SCALE GENOMIC DNA]</scope>
    <source>
        <strain evidence="1 2">CBS 83171</strain>
    </source>
</reference>
<proteinExistence type="predicted"/>
<evidence type="ECO:0000313" key="2">
    <source>
        <dbReference type="Proteomes" id="UP001446871"/>
    </source>
</evidence>
<dbReference type="Proteomes" id="UP001446871">
    <property type="component" value="Unassembled WGS sequence"/>
</dbReference>
<name>A0ABR1VNX7_9PEZI</name>